<dbReference type="PANTHER" id="PTHR11523">
    <property type="entry name" value="SODIUM/POTASSIUM-DEPENDENT ATPASE BETA SUBUNIT"/>
    <property type="match status" value="1"/>
</dbReference>
<accession>A0A6I8W8W2</accession>
<sequence>MAGARAASQKNCERRKRVQFLLPEPPKKPTLGQMIFDREKGTFLGRTPKTWAQFMVFYAIFYAFLASLFWICIQVLLDGISMTEPKLQLERSLIGANPGLTVRPQLIHVEGPMVIAIDSKNPSNNDNWIELIDDFLNAYDNTTVDRKNCEFGDIQRPSDVCLVDMESFEGCSKANSYGYKTNEPCVFIKLNRIFGWKPETYDMPLEEMPEDLQAHINETIYEERKQIWLSCKASQVGALAQGHNKDNFDNISYSHGRGFPAYYYPYLNQPGYLSPLIPVQFKSLPQGQVLDVECRAWAKNIIYKAAPGDRMGSVAFQIIVN</sequence>
<feature type="transmembrane region" description="Helical" evidence="7">
    <location>
        <begin position="56"/>
        <end position="77"/>
    </location>
</feature>
<evidence type="ECO:0000256" key="6">
    <source>
        <dbReference type="ARBA" id="ARBA00023136"/>
    </source>
</evidence>
<evidence type="ECO:0000313" key="9">
    <source>
        <dbReference type="RefSeq" id="XP_033239818.1"/>
    </source>
</evidence>
<dbReference type="AlphaFoldDB" id="A0A6I8W8W2"/>
<comment type="subcellular location">
    <subcellularLocation>
        <location evidence="1">Membrane</location>
        <topology evidence="1">Single-pass type II membrane protein</topology>
    </subcellularLocation>
</comment>
<dbReference type="GO" id="GO:0030007">
    <property type="term" value="P:intracellular potassium ion homeostasis"/>
    <property type="evidence" value="ECO:0007669"/>
    <property type="project" value="TreeGrafter"/>
</dbReference>
<proteinExistence type="inferred from homology"/>
<comment type="similarity">
    <text evidence="2">Belongs to the X(+)/potassium ATPases subunit beta family.</text>
</comment>
<keyword evidence="5 7" id="KW-1133">Transmembrane helix</keyword>
<dbReference type="InterPro" id="IPR038702">
    <property type="entry name" value="Na/K_ATPase_sub_beta_sf"/>
</dbReference>
<gene>
    <name evidence="9" type="primary">LOC6902010</name>
</gene>
<reference evidence="9" key="1">
    <citation type="submission" date="2025-08" db="UniProtKB">
        <authorList>
            <consortium name="RefSeq"/>
        </authorList>
    </citation>
    <scope>IDENTIFICATION</scope>
    <source>
        <strain evidence="9">MV-25-SWS-2005</strain>
        <tissue evidence="9">Whole body</tissue>
    </source>
</reference>
<evidence type="ECO:0000256" key="3">
    <source>
        <dbReference type="ARBA" id="ARBA00022692"/>
    </source>
</evidence>
<dbReference type="GO" id="GO:0036376">
    <property type="term" value="P:sodium ion export across plasma membrane"/>
    <property type="evidence" value="ECO:0007669"/>
    <property type="project" value="TreeGrafter"/>
</dbReference>
<dbReference type="Gene3D" id="2.60.40.1660">
    <property type="entry name" value="Na, k-atpase alpha subunit"/>
    <property type="match status" value="1"/>
</dbReference>
<evidence type="ECO:0000256" key="2">
    <source>
        <dbReference type="ARBA" id="ARBA00005876"/>
    </source>
</evidence>
<dbReference type="InterPro" id="IPR000402">
    <property type="entry name" value="Na/K_ATPase_sub_beta"/>
</dbReference>
<dbReference type="Proteomes" id="UP000001819">
    <property type="component" value="Chromosome X"/>
</dbReference>
<dbReference type="RefSeq" id="XP_033239818.1">
    <property type="nucleotide sequence ID" value="XM_033383927.1"/>
</dbReference>
<dbReference type="PANTHER" id="PTHR11523:SF31">
    <property type="entry name" value="AT04468P-RELATED"/>
    <property type="match status" value="1"/>
</dbReference>
<keyword evidence="8" id="KW-1185">Reference proteome</keyword>
<dbReference type="ExpressionAtlas" id="A0A6I8W8W2">
    <property type="expression patterns" value="baseline"/>
</dbReference>
<dbReference type="GO" id="GO:0001671">
    <property type="term" value="F:ATPase activator activity"/>
    <property type="evidence" value="ECO:0007669"/>
    <property type="project" value="TreeGrafter"/>
</dbReference>
<organism evidence="8 9">
    <name type="scientific">Drosophila pseudoobscura pseudoobscura</name>
    <name type="common">Fruit fly</name>
    <dbReference type="NCBI Taxonomy" id="46245"/>
    <lineage>
        <taxon>Eukaryota</taxon>
        <taxon>Metazoa</taxon>
        <taxon>Ecdysozoa</taxon>
        <taxon>Arthropoda</taxon>
        <taxon>Hexapoda</taxon>
        <taxon>Insecta</taxon>
        <taxon>Pterygota</taxon>
        <taxon>Neoptera</taxon>
        <taxon>Endopterygota</taxon>
        <taxon>Diptera</taxon>
        <taxon>Brachycera</taxon>
        <taxon>Muscomorpha</taxon>
        <taxon>Ephydroidea</taxon>
        <taxon>Drosophilidae</taxon>
        <taxon>Drosophila</taxon>
        <taxon>Sophophora</taxon>
    </lineage>
</organism>
<evidence type="ECO:0000256" key="1">
    <source>
        <dbReference type="ARBA" id="ARBA00004606"/>
    </source>
</evidence>
<evidence type="ECO:0000313" key="8">
    <source>
        <dbReference type="Proteomes" id="UP000001819"/>
    </source>
</evidence>
<keyword evidence="4" id="KW-0735">Signal-anchor</keyword>
<name>A0A6I8W8W2_DROPS</name>
<keyword evidence="3 7" id="KW-0812">Transmembrane</keyword>
<dbReference type="GO" id="GO:1990573">
    <property type="term" value="P:potassium ion import across plasma membrane"/>
    <property type="evidence" value="ECO:0007669"/>
    <property type="project" value="TreeGrafter"/>
</dbReference>
<dbReference type="GO" id="GO:0006883">
    <property type="term" value="P:intracellular sodium ion homeostasis"/>
    <property type="evidence" value="ECO:0007669"/>
    <property type="project" value="TreeGrafter"/>
</dbReference>
<evidence type="ECO:0000256" key="4">
    <source>
        <dbReference type="ARBA" id="ARBA00022968"/>
    </source>
</evidence>
<evidence type="ECO:0000256" key="5">
    <source>
        <dbReference type="ARBA" id="ARBA00022989"/>
    </source>
</evidence>
<dbReference type="Pfam" id="PF00287">
    <property type="entry name" value="Na_K-ATPase"/>
    <property type="match status" value="1"/>
</dbReference>
<dbReference type="GO" id="GO:0005890">
    <property type="term" value="C:sodium:potassium-exchanging ATPase complex"/>
    <property type="evidence" value="ECO:0007669"/>
    <property type="project" value="InterPro"/>
</dbReference>
<evidence type="ECO:0000256" key="7">
    <source>
        <dbReference type="SAM" id="Phobius"/>
    </source>
</evidence>
<keyword evidence="6 7" id="KW-0472">Membrane</keyword>
<protein>
    <submittedName>
        <fullName evidence="9">Sodium/potassium-transporting ATPase subunit beta-1-like isoform X2</fullName>
    </submittedName>
</protein>